<proteinExistence type="predicted"/>
<dbReference type="RefSeq" id="XP_067079620.1">
    <property type="nucleotide sequence ID" value="XM_067223519.1"/>
</dbReference>
<gene>
    <name evidence="1" type="ORF">TEOVI_000664600</name>
</gene>
<sequence>MFSLREILSQLPSDGATKWIRVENVKSPMSSLDVSQLFPDAVSWDFLSSVQRTDYLVTFRSESFARKAMRSACGFSYLGERLKFSYAEPGDIAEGASPARVTIAHPRLYLLPPEFSYEERVAEADRIIASVSTTDSYNNAWVDTY</sequence>
<protein>
    <submittedName>
        <fullName evidence="1">Uncharacterized protein</fullName>
    </submittedName>
</protein>
<name>A0A1G4I903_TRYEQ</name>
<dbReference type="AlphaFoldDB" id="A0A1G4I903"/>
<reference evidence="1" key="1">
    <citation type="submission" date="2016-09" db="EMBL/GenBank/DDBJ databases">
        <authorList>
            <person name="Hebert L."/>
            <person name="Moumen B."/>
        </authorList>
    </citation>
    <scope>NUCLEOTIDE SEQUENCE [LARGE SCALE GENOMIC DNA]</scope>
    <source>
        <strain evidence="1">OVI</strain>
    </source>
</reference>
<dbReference type="GeneID" id="92380580"/>
<evidence type="ECO:0000313" key="1">
    <source>
        <dbReference type="EMBL" id="SCU68463.1"/>
    </source>
</evidence>
<accession>A0A1G4I903</accession>
<evidence type="ECO:0000313" key="2">
    <source>
        <dbReference type="Proteomes" id="UP000195570"/>
    </source>
</evidence>
<dbReference type="VEuPathDB" id="TriTrypDB:TEOVI_000664600"/>
<dbReference type="EMBL" id="CZPT02000985">
    <property type="protein sequence ID" value="SCU68463.1"/>
    <property type="molecule type" value="Genomic_DNA"/>
</dbReference>
<dbReference type="Proteomes" id="UP000195570">
    <property type="component" value="Unassembled WGS sequence"/>
</dbReference>
<comment type="caution">
    <text evidence="1">The sequence shown here is derived from an EMBL/GenBank/DDBJ whole genome shotgun (WGS) entry which is preliminary data.</text>
</comment>
<organism evidence="1 2">
    <name type="scientific">Trypanosoma equiperdum</name>
    <dbReference type="NCBI Taxonomy" id="5694"/>
    <lineage>
        <taxon>Eukaryota</taxon>
        <taxon>Discoba</taxon>
        <taxon>Euglenozoa</taxon>
        <taxon>Kinetoplastea</taxon>
        <taxon>Metakinetoplastina</taxon>
        <taxon>Trypanosomatida</taxon>
        <taxon>Trypanosomatidae</taxon>
        <taxon>Trypanosoma</taxon>
    </lineage>
</organism>
<keyword evidence="2" id="KW-1185">Reference proteome</keyword>